<dbReference type="OrthoDB" id="8954335at2759"/>
<dbReference type="InterPro" id="IPR009019">
    <property type="entry name" value="KH_sf_prok-type"/>
</dbReference>
<feature type="domain" description="G" evidence="4">
    <location>
        <begin position="24"/>
        <end position="149"/>
    </location>
</feature>
<feature type="region of interest" description="Disordered" evidence="3">
    <location>
        <begin position="400"/>
        <end position="486"/>
    </location>
</feature>
<dbReference type="Gene3D" id="3.30.300.20">
    <property type="match status" value="1"/>
</dbReference>
<dbReference type="Gene3D" id="3.40.50.300">
    <property type="entry name" value="P-loop containing nucleotide triphosphate hydrolases"/>
    <property type="match status" value="1"/>
</dbReference>
<dbReference type="GO" id="GO:0019843">
    <property type="term" value="F:rRNA binding"/>
    <property type="evidence" value="ECO:0007669"/>
    <property type="project" value="TreeGrafter"/>
</dbReference>
<dbReference type="GO" id="GO:0005759">
    <property type="term" value="C:mitochondrial matrix"/>
    <property type="evidence" value="ECO:0007669"/>
    <property type="project" value="TreeGrafter"/>
</dbReference>
<evidence type="ECO:0000256" key="1">
    <source>
        <dbReference type="ARBA" id="ARBA00022741"/>
    </source>
</evidence>
<dbReference type="GO" id="GO:0043024">
    <property type="term" value="F:ribosomal small subunit binding"/>
    <property type="evidence" value="ECO:0007669"/>
    <property type="project" value="TreeGrafter"/>
</dbReference>
<dbReference type="SUPFAM" id="SSF52540">
    <property type="entry name" value="P-loop containing nucleoside triphosphate hydrolases"/>
    <property type="match status" value="1"/>
</dbReference>
<evidence type="ECO:0000256" key="3">
    <source>
        <dbReference type="SAM" id="MobiDB-lite"/>
    </source>
</evidence>
<reference evidence="5 6" key="1">
    <citation type="submission" date="2020-04" db="EMBL/GenBank/DDBJ databases">
        <authorList>
            <person name="Laetsch R D."/>
            <person name="Stevens L."/>
            <person name="Kumar S."/>
            <person name="Blaxter L. M."/>
        </authorList>
    </citation>
    <scope>NUCLEOTIDE SEQUENCE [LARGE SCALE GENOMIC DNA]</scope>
</reference>
<feature type="compositionally biased region" description="Polar residues" evidence="3">
    <location>
        <begin position="765"/>
        <end position="799"/>
    </location>
</feature>
<dbReference type="PANTHER" id="PTHR42698:SF1">
    <property type="entry name" value="GTPASE ERA, MITOCHONDRIAL"/>
    <property type="match status" value="1"/>
</dbReference>
<keyword evidence="6" id="KW-1185">Reference proteome</keyword>
<evidence type="ECO:0000313" key="5">
    <source>
        <dbReference type="EMBL" id="CAB3405275.1"/>
    </source>
</evidence>
<dbReference type="AlphaFoldDB" id="A0A8S1EV37"/>
<dbReference type="GO" id="GO:0000028">
    <property type="term" value="P:ribosomal small subunit assembly"/>
    <property type="evidence" value="ECO:0007669"/>
    <property type="project" value="TreeGrafter"/>
</dbReference>
<feature type="compositionally biased region" description="Low complexity" evidence="3">
    <location>
        <begin position="990"/>
        <end position="1007"/>
    </location>
</feature>
<dbReference type="InterPro" id="IPR006073">
    <property type="entry name" value="GTP-bd"/>
</dbReference>
<feature type="region of interest" description="Disordered" evidence="3">
    <location>
        <begin position="742"/>
        <end position="925"/>
    </location>
</feature>
<gene>
    <name evidence="5" type="ORF">CBOVIS_LOCUS7491</name>
</gene>
<sequence>MQIFRRLLASSSKANQETARKCLQIAVIGAPNVGKSLLTNNIVRCPLSAVSSKMDTTTRNIEAAICEDSTQLVVVDSPGAVSTSHARETMKNGPADPDNVLMDAEKALRRAQQIVVVQDSTAPGAYIHHRVLHMLHRYSHVPSVLVMNKIDLVIRRSDLLPLVEILTNGQLNDQKIETKPAQIGRLGKSLNGTLKSTDLPNDEKWRSLYRSLIQKPTYKCGYSETRRLFRNVNGWSGFDRVFFVSSLTSEGIDALRTHLIDVSPPGDWKLDESRPTNESAQQLCRDSIRAAVLDTTPSDVAYTVRVGINEWDESGEILQIVADIKCLKPRDGVLIIGKTGRRISEIGRRVNEHLHSLFQRQLYDDNNNNTEELVIVSDDDTLYTTCPEITISYMKDASGKKKRTITIDSKHKSRDRTRRSDNLHRRALVNSAIRSSASSSSQTESSRSRSRPSSDEANKILDGAYATNRKKRVPTSVRKNALHHQGGAKLEIAPRLDTLDQRRADPTAIINLPSPLYILSEQQVTGVPQAKAIEFVTRILLTTKKLLIDKKETLIEEMAEARLVGGCRSSTNLADDDEPHEDFDCRVFYSDKGILIETRQIVHKVDSNRRWITSEEKTHSNICKTKIIGMHGKHVDGFLNVQIKESIEAINQNYKRCEEMIIGFKGDKTEGFYEIKADTKTFDPTKTIKFSERIMFDSKNIGISIKHDAVADMSRHWTSSQGTFGEQHCDYREVHFKFDEATPSMSAGGKPAIETSGKTPKKSPTLVQTAARTPTNPSTKKDSSSFFQSTPQATSTPKSDVSPVSLRPTSAKPALTPTDRVGTPVSTPSLRKSSPAPPPQEVDLDKSLSKSRVARNLSKVIDEGKKANAESVEAPKTPPPTLRDDNSGSGSSSNSESRKTTRASVHLGKRKSRSADTSPVSGQLRIKETKIVREVRERVGKPPQIKEHKEETVKVQPVAFARGGRPTATPIKHDDVTMMTFNVTVPHENTTTTTTTTTPTTPTTPTTLSSPKQSRAASTKAKLKSFPKALILESTVNGKPYLINMNIDFQAYDAPKVDVNKVVFDKRVFFEKSVEWNPTTSSITTSQVIGIN</sequence>
<comment type="caution">
    <text evidence="5">The sequence shown here is derived from an EMBL/GenBank/DDBJ whole genome shotgun (WGS) entry which is preliminary data.</text>
</comment>
<name>A0A8S1EV37_9PELO</name>
<proteinExistence type="predicted"/>
<dbReference type="CDD" id="cd22534">
    <property type="entry name" value="KH-II_Era"/>
    <property type="match status" value="1"/>
</dbReference>
<dbReference type="PANTHER" id="PTHR42698">
    <property type="entry name" value="GTPASE ERA"/>
    <property type="match status" value="1"/>
</dbReference>
<evidence type="ECO:0000259" key="4">
    <source>
        <dbReference type="Pfam" id="PF01926"/>
    </source>
</evidence>
<dbReference type="GO" id="GO:0005525">
    <property type="term" value="F:GTP binding"/>
    <property type="evidence" value="ECO:0007669"/>
    <property type="project" value="UniProtKB-KW"/>
</dbReference>
<accession>A0A8S1EV37</accession>
<evidence type="ECO:0000313" key="6">
    <source>
        <dbReference type="Proteomes" id="UP000494206"/>
    </source>
</evidence>
<feature type="compositionally biased region" description="Low complexity" evidence="3">
    <location>
        <begin position="431"/>
        <end position="445"/>
    </location>
</feature>
<dbReference type="Pfam" id="PF01926">
    <property type="entry name" value="MMR_HSR1"/>
    <property type="match status" value="1"/>
</dbReference>
<keyword evidence="2" id="KW-0342">GTP-binding</keyword>
<dbReference type="EMBL" id="CADEPM010000004">
    <property type="protein sequence ID" value="CAB3405275.1"/>
    <property type="molecule type" value="Genomic_DNA"/>
</dbReference>
<dbReference type="InterPro" id="IPR005662">
    <property type="entry name" value="GTPase_Era-like"/>
</dbReference>
<organism evidence="5 6">
    <name type="scientific">Caenorhabditis bovis</name>
    <dbReference type="NCBI Taxonomy" id="2654633"/>
    <lineage>
        <taxon>Eukaryota</taxon>
        <taxon>Metazoa</taxon>
        <taxon>Ecdysozoa</taxon>
        <taxon>Nematoda</taxon>
        <taxon>Chromadorea</taxon>
        <taxon>Rhabditida</taxon>
        <taxon>Rhabditina</taxon>
        <taxon>Rhabditomorpha</taxon>
        <taxon>Rhabditoidea</taxon>
        <taxon>Rhabditidae</taxon>
        <taxon>Peloderinae</taxon>
        <taxon>Caenorhabditis</taxon>
    </lineage>
</organism>
<keyword evidence="1" id="KW-0547">Nucleotide-binding</keyword>
<protein>
    <recommendedName>
        <fullName evidence="4">G domain-containing protein</fullName>
    </recommendedName>
</protein>
<evidence type="ECO:0000256" key="2">
    <source>
        <dbReference type="ARBA" id="ARBA00023134"/>
    </source>
</evidence>
<dbReference type="InterPro" id="IPR015946">
    <property type="entry name" value="KH_dom-like_a/b"/>
</dbReference>
<feature type="region of interest" description="Disordered" evidence="3">
    <location>
        <begin position="989"/>
        <end position="1015"/>
    </location>
</feature>
<dbReference type="SUPFAM" id="SSF54814">
    <property type="entry name" value="Prokaryotic type KH domain (KH-domain type II)"/>
    <property type="match status" value="1"/>
</dbReference>
<dbReference type="InterPro" id="IPR027417">
    <property type="entry name" value="P-loop_NTPase"/>
</dbReference>
<dbReference type="Proteomes" id="UP000494206">
    <property type="component" value="Unassembled WGS sequence"/>
</dbReference>